<protein>
    <submittedName>
        <fullName evidence="2">Uncharacterized protein</fullName>
    </submittedName>
</protein>
<organism evidence="2 3">
    <name type="scientific">Ceutorhynchus assimilis</name>
    <name type="common">cabbage seed weevil</name>
    <dbReference type="NCBI Taxonomy" id="467358"/>
    <lineage>
        <taxon>Eukaryota</taxon>
        <taxon>Metazoa</taxon>
        <taxon>Ecdysozoa</taxon>
        <taxon>Arthropoda</taxon>
        <taxon>Hexapoda</taxon>
        <taxon>Insecta</taxon>
        <taxon>Pterygota</taxon>
        <taxon>Neoptera</taxon>
        <taxon>Endopterygota</taxon>
        <taxon>Coleoptera</taxon>
        <taxon>Polyphaga</taxon>
        <taxon>Cucujiformia</taxon>
        <taxon>Curculionidae</taxon>
        <taxon>Ceutorhynchinae</taxon>
        <taxon>Ceutorhynchus</taxon>
    </lineage>
</organism>
<dbReference type="AlphaFoldDB" id="A0A9N9QKI1"/>
<evidence type="ECO:0000313" key="3">
    <source>
        <dbReference type="Proteomes" id="UP001152799"/>
    </source>
</evidence>
<feature type="region of interest" description="Disordered" evidence="1">
    <location>
        <begin position="1"/>
        <end position="65"/>
    </location>
</feature>
<name>A0A9N9QKI1_9CUCU</name>
<feature type="compositionally biased region" description="Polar residues" evidence="1">
    <location>
        <begin position="32"/>
        <end position="45"/>
    </location>
</feature>
<feature type="region of interest" description="Disordered" evidence="1">
    <location>
        <begin position="361"/>
        <end position="420"/>
    </location>
</feature>
<feature type="compositionally biased region" description="Basic and acidic residues" evidence="1">
    <location>
        <begin position="1"/>
        <end position="31"/>
    </location>
</feature>
<feature type="compositionally biased region" description="Polar residues" evidence="1">
    <location>
        <begin position="364"/>
        <end position="374"/>
    </location>
</feature>
<proteinExistence type="predicted"/>
<feature type="region of interest" description="Disordered" evidence="1">
    <location>
        <begin position="296"/>
        <end position="343"/>
    </location>
</feature>
<accession>A0A9N9QKI1</accession>
<gene>
    <name evidence="2" type="ORF">CEUTPL_LOCUS3165</name>
</gene>
<reference evidence="2" key="1">
    <citation type="submission" date="2022-01" db="EMBL/GenBank/DDBJ databases">
        <authorList>
            <person name="King R."/>
        </authorList>
    </citation>
    <scope>NUCLEOTIDE SEQUENCE</scope>
</reference>
<dbReference type="Proteomes" id="UP001152799">
    <property type="component" value="Chromosome 11"/>
</dbReference>
<dbReference type="EMBL" id="OU892287">
    <property type="protein sequence ID" value="CAG9762486.1"/>
    <property type="molecule type" value="Genomic_DNA"/>
</dbReference>
<feature type="region of interest" description="Disordered" evidence="1">
    <location>
        <begin position="104"/>
        <end position="170"/>
    </location>
</feature>
<dbReference type="OrthoDB" id="6784617at2759"/>
<keyword evidence="3" id="KW-1185">Reference proteome</keyword>
<sequence length="495" mass="56231">MTQKTSTEKVTKNIERPKPIRGNREVIRHFDPSTNTAAPYSNLDQNIPLVNVDPSEQKSASKPNKTVKISKASRTFKQNNKCRINLDIKSSSSSSLETKIKKFQSKSLKGGQPKIKSKSFHLGPTFTKPNENVVSNARERQLPAKPQNVVSSARERQLPAKPKNNTRLRSSTDPALLKKELNVRILKQEILDNKRETVQRALHPDAWVPIIDPRVEGLKSEILQSKTKNILNKKIFITELKSEVARYKHYENFMVYNVEEDEKKKQENNKQHLSNKKVPIGSEKPVALLYQNQKLQPNIDPSSDKSNRESNTSASTDRQEDCSGKALKNRATKSGQAAMNKKPLKFEKQMEFLKQYISERDGKSNIQSPQSGCSFVSDDEGSNTEISETLSKEPTPVETPLASPGTLSSTETLRKTKRKSNASEAFQKYMDYKKLKDNKPVDHLTKYFASVEETVRTFPLHLQIKIKSEFSSILHKAEFEAMSYYNQSKVLQQPL</sequence>
<evidence type="ECO:0000256" key="1">
    <source>
        <dbReference type="SAM" id="MobiDB-lite"/>
    </source>
</evidence>
<feature type="region of interest" description="Disordered" evidence="1">
    <location>
        <begin position="262"/>
        <end position="282"/>
    </location>
</feature>
<evidence type="ECO:0000313" key="2">
    <source>
        <dbReference type="EMBL" id="CAG9762486.1"/>
    </source>
</evidence>